<keyword evidence="5 9" id="KW-1133">Transmembrane helix</keyword>
<dbReference type="GO" id="GO:0030968">
    <property type="term" value="P:endoplasmic reticulum unfolded protein response"/>
    <property type="evidence" value="ECO:0007669"/>
    <property type="project" value="TreeGrafter"/>
</dbReference>
<evidence type="ECO:0000256" key="7">
    <source>
        <dbReference type="ARBA" id="ARBA00037157"/>
    </source>
</evidence>
<dbReference type="EMBL" id="GGNE01000284">
    <property type="protein sequence ID" value="MIC88825.1"/>
    <property type="molecule type" value="Transcribed_RNA"/>
</dbReference>
<proteinExistence type="inferred from homology"/>
<comment type="subunit">
    <text evidence="8">Interacts with SEC61B, SEC61A1 and the SEC61 complex. Interacts with CANX.</text>
</comment>
<evidence type="ECO:0000256" key="2">
    <source>
        <dbReference type="ARBA" id="ARBA00005500"/>
    </source>
</evidence>
<accession>A0A4D5R9I5</accession>
<dbReference type="Pfam" id="PF06624">
    <property type="entry name" value="RAMP4"/>
    <property type="match status" value="1"/>
</dbReference>
<dbReference type="PANTHER" id="PTHR15601">
    <property type="entry name" value="STRESS ASSOCIATED ENDOPLASMIC RETICULUM PROTEIN SERP1/RAMP4"/>
    <property type="match status" value="1"/>
</dbReference>
<keyword evidence="3 9" id="KW-0812">Transmembrane</keyword>
<comment type="subcellular location">
    <subcellularLocation>
        <location evidence="1">Endoplasmic reticulum membrane</location>
        <topology evidence="1">Single-pass membrane protein</topology>
    </subcellularLocation>
</comment>
<evidence type="ECO:0000256" key="1">
    <source>
        <dbReference type="ARBA" id="ARBA00004389"/>
    </source>
</evidence>
<dbReference type="AlphaFoldDB" id="A0A4D5R9I5"/>
<sequence length="64" mass="7141">MAAKQRMRIANEKAGKNVNLRGNVPKTSKTVDEKYPVGPWMLALFLFVVCGSAIFQIIQSIRFG</sequence>
<organism evidence="10">
    <name type="scientific">Scolopendra viridis</name>
    <name type="common">Giant centipede</name>
    <dbReference type="NCBI Taxonomy" id="118503"/>
    <lineage>
        <taxon>Eukaryota</taxon>
        <taxon>Metazoa</taxon>
        <taxon>Ecdysozoa</taxon>
        <taxon>Arthropoda</taxon>
        <taxon>Myriapoda</taxon>
        <taxon>Chilopoda</taxon>
        <taxon>Pleurostigmophora</taxon>
        <taxon>Scolopendromorpha</taxon>
        <taxon>Scolopendridae</taxon>
        <taxon>Scolopendra</taxon>
    </lineage>
</organism>
<comment type="similarity">
    <text evidence="2">Belongs to the RAMP4 family.</text>
</comment>
<evidence type="ECO:0000256" key="6">
    <source>
        <dbReference type="ARBA" id="ARBA00023136"/>
    </source>
</evidence>
<name>A0A4D5R9I5_SCOVI</name>
<evidence type="ECO:0000256" key="3">
    <source>
        <dbReference type="ARBA" id="ARBA00022692"/>
    </source>
</evidence>
<dbReference type="InterPro" id="IPR010580">
    <property type="entry name" value="ER_stress-assoc"/>
</dbReference>
<evidence type="ECO:0000256" key="4">
    <source>
        <dbReference type="ARBA" id="ARBA00022824"/>
    </source>
</evidence>
<evidence type="ECO:0000256" key="8">
    <source>
        <dbReference type="ARBA" id="ARBA00038831"/>
    </source>
</evidence>
<reference evidence="10" key="1">
    <citation type="journal article" date="2018" name="Toxicon">
        <title>Venom-gland transcriptomics and venom proteomics of the giant Florida blue centipede, Scolopendra viridis.</title>
        <authorList>
            <person name="Ward M.J."/>
            <person name="Rokyta D.R."/>
        </authorList>
    </citation>
    <scope>NUCLEOTIDE SEQUENCE</scope>
    <source>
        <tissue evidence="10">Venom gland</tissue>
    </source>
</reference>
<dbReference type="PANTHER" id="PTHR15601:SF0">
    <property type="entry name" value="GEO09675P1"/>
    <property type="match status" value="1"/>
</dbReference>
<comment type="function">
    <text evidence="7">Interacts with target proteins during their translocation into the lumen of the endoplasmic reticulum. Protects unfolded target proteins against degradation during ER stress. May facilitate glycosylation of target proteins after termination of ER stress. May modulate the use of N-glycosylation sites on target proteins.</text>
</comment>
<feature type="transmembrane region" description="Helical" evidence="9">
    <location>
        <begin position="37"/>
        <end position="58"/>
    </location>
</feature>
<keyword evidence="4" id="KW-0256">Endoplasmic reticulum</keyword>
<protein>
    <submittedName>
        <fullName evidence="10">Stress-associated endoplasmic reticulum protein 2</fullName>
    </submittedName>
</protein>
<dbReference type="GO" id="GO:0005789">
    <property type="term" value="C:endoplasmic reticulum membrane"/>
    <property type="evidence" value="ECO:0007669"/>
    <property type="project" value="UniProtKB-SubCell"/>
</dbReference>
<evidence type="ECO:0000313" key="10">
    <source>
        <dbReference type="EMBL" id="MIC88825.1"/>
    </source>
</evidence>
<keyword evidence="6 9" id="KW-0472">Membrane</keyword>
<evidence type="ECO:0000256" key="5">
    <source>
        <dbReference type="ARBA" id="ARBA00022989"/>
    </source>
</evidence>
<evidence type="ECO:0000256" key="9">
    <source>
        <dbReference type="SAM" id="Phobius"/>
    </source>
</evidence>